<accession>A0A3P1T8F0</accession>
<comment type="caution">
    <text evidence="3">The sequence shown here is derived from an EMBL/GenBank/DDBJ whole genome shotgun (WGS) entry which is preliminary data.</text>
</comment>
<keyword evidence="2" id="KW-0812">Transmembrane</keyword>
<protein>
    <submittedName>
        <fullName evidence="3">Uncharacterized protein</fullName>
    </submittedName>
</protein>
<gene>
    <name evidence="3" type="ORF">EII34_09230</name>
</gene>
<dbReference type="RefSeq" id="WP_124844865.1">
    <property type="nucleotide sequence ID" value="NZ_RQZG01000009.1"/>
</dbReference>
<dbReference type="OrthoDB" id="3734109at2"/>
<feature type="compositionally biased region" description="Low complexity" evidence="1">
    <location>
        <begin position="58"/>
        <end position="75"/>
    </location>
</feature>
<keyword evidence="2" id="KW-0472">Membrane</keyword>
<evidence type="ECO:0000313" key="3">
    <source>
        <dbReference type="EMBL" id="RRD04713.1"/>
    </source>
</evidence>
<feature type="transmembrane region" description="Helical" evidence="2">
    <location>
        <begin position="107"/>
        <end position="127"/>
    </location>
</feature>
<feature type="region of interest" description="Disordered" evidence="1">
    <location>
        <begin position="1"/>
        <end position="96"/>
    </location>
</feature>
<dbReference type="Proteomes" id="UP000280819">
    <property type="component" value="Unassembled WGS sequence"/>
</dbReference>
<dbReference type="EMBL" id="RQZG01000009">
    <property type="protein sequence ID" value="RRD04713.1"/>
    <property type="molecule type" value="Genomic_DNA"/>
</dbReference>
<feature type="compositionally biased region" description="Low complexity" evidence="1">
    <location>
        <begin position="37"/>
        <end position="46"/>
    </location>
</feature>
<keyword evidence="2" id="KW-1133">Transmembrane helix</keyword>
<organism evidence="3 4">
    <name type="scientific">Arachnia propionica</name>
    <dbReference type="NCBI Taxonomy" id="1750"/>
    <lineage>
        <taxon>Bacteria</taxon>
        <taxon>Bacillati</taxon>
        <taxon>Actinomycetota</taxon>
        <taxon>Actinomycetes</taxon>
        <taxon>Propionibacteriales</taxon>
        <taxon>Propionibacteriaceae</taxon>
        <taxon>Arachnia</taxon>
    </lineage>
</organism>
<name>A0A3P1T8F0_9ACTN</name>
<sequence>MAEFDSPGSGRPRRGLPEVAEEDDSPTLVNMPVPRRSALTPSSPGTPLSPFPDPVPRRSALTPASPTTAAPVPRRSALTPSSPGRWHAVGRDDDDAKPPLPVWVKSTAIGVLVVIVVVAGWLVFNLASPTPPSPSTSPSDSATSSGPWELRLVKQVGEYVAGDPIVGDGSVTGDAELLSADYSDGTSKFRLQLYRPETDMTAYLKTAGVVEPVEVGNAMCGTLEGNGLPMCVRVVDDTAIAVAGLSEQTPEALSALVDEFYARLSGK</sequence>
<evidence type="ECO:0000313" key="4">
    <source>
        <dbReference type="Proteomes" id="UP000280819"/>
    </source>
</evidence>
<proteinExistence type="predicted"/>
<reference evidence="3 4" key="1">
    <citation type="submission" date="2018-11" db="EMBL/GenBank/DDBJ databases">
        <title>Genomes From Bacteria Associated with the Canine Oral Cavity: a Test Case for Automated Genome-Based Taxonomic Assignment.</title>
        <authorList>
            <person name="Coil D.A."/>
            <person name="Jospin G."/>
            <person name="Darling A.E."/>
            <person name="Wallis C."/>
            <person name="Davis I.J."/>
            <person name="Harris S."/>
            <person name="Eisen J.A."/>
            <person name="Holcombe L.J."/>
            <person name="O'Flynn C."/>
        </authorList>
    </citation>
    <scope>NUCLEOTIDE SEQUENCE [LARGE SCALE GENOMIC DNA]</scope>
    <source>
        <strain evidence="3 4">OH887_COT-365</strain>
    </source>
</reference>
<evidence type="ECO:0000256" key="1">
    <source>
        <dbReference type="SAM" id="MobiDB-lite"/>
    </source>
</evidence>
<dbReference type="AlphaFoldDB" id="A0A3P1T8F0"/>
<evidence type="ECO:0000256" key="2">
    <source>
        <dbReference type="SAM" id="Phobius"/>
    </source>
</evidence>